<dbReference type="RefSeq" id="WP_188644933.1">
    <property type="nucleotide sequence ID" value="NZ_BMKL01000001.1"/>
</dbReference>
<feature type="transmembrane region" description="Helical" evidence="1">
    <location>
        <begin position="85"/>
        <end position="103"/>
    </location>
</feature>
<proteinExistence type="predicted"/>
<organism evidence="2 3">
    <name type="scientific">Tsuneonella deserti</name>
    <dbReference type="NCBI Taxonomy" id="2035528"/>
    <lineage>
        <taxon>Bacteria</taxon>
        <taxon>Pseudomonadati</taxon>
        <taxon>Pseudomonadota</taxon>
        <taxon>Alphaproteobacteria</taxon>
        <taxon>Sphingomonadales</taxon>
        <taxon>Erythrobacteraceae</taxon>
        <taxon>Tsuneonella</taxon>
    </lineage>
</organism>
<feature type="transmembrane region" description="Helical" evidence="1">
    <location>
        <begin position="115"/>
        <end position="136"/>
    </location>
</feature>
<feature type="transmembrane region" description="Helical" evidence="1">
    <location>
        <begin position="58"/>
        <end position="78"/>
    </location>
</feature>
<name>A0ABQ1SAT3_9SPHN</name>
<feature type="transmembrane region" description="Helical" evidence="1">
    <location>
        <begin position="7"/>
        <end position="26"/>
    </location>
</feature>
<keyword evidence="1" id="KW-0472">Membrane</keyword>
<dbReference type="EMBL" id="BMKL01000001">
    <property type="protein sequence ID" value="GGD99560.1"/>
    <property type="molecule type" value="Genomic_DNA"/>
</dbReference>
<sequence>MLSSGDVRYWFQIFLIAALALAAWRWGAGPERITAGILVWFQAADGVNHAVLDISRSFAINTGHVVIDLVGAAVAIAVALYANRIYTLWFAAFQLLAVFAHLAREMASQVAPLAYGLLYTGPSYFQILLLAGGIWLHRRRVRRHGPYRSWRGSSPPMPARLRRDWPNV</sequence>
<accession>A0ABQ1SAT3</accession>
<evidence type="ECO:0000313" key="3">
    <source>
        <dbReference type="Proteomes" id="UP000619041"/>
    </source>
</evidence>
<protein>
    <submittedName>
        <fullName evidence="2">Uncharacterized protein</fullName>
    </submittedName>
</protein>
<gene>
    <name evidence="2" type="ORF">GCM10011515_19240</name>
</gene>
<evidence type="ECO:0000313" key="2">
    <source>
        <dbReference type="EMBL" id="GGD99560.1"/>
    </source>
</evidence>
<dbReference type="Proteomes" id="UP000619041">
    <property type="component" value="Unassembled WGS sequence"/>
</dbReference>
<keyword evidence="3" id="KW-1185">Reference proteome</keyword>
<reference evidence="3" key="1">
    <citation type="journal article" date="2019" name="Int. J. Syst. Evol. Microbiol.">
        <title>The Global Catalogue of Microorganisms (GCM) 10K type strain sequencing project: providing services to taxonomists for standard genome sequencing and annotation.</title>
        <authorList>
            <consortium name="The Broad Institute Genomics Platform"/>
            <consortium name="The Broad Institute Genome Sequencing Center for Infectious Disease"/>
            <person name="Wu L."/>
            <person name="Ma J."/>
        </authorList>
    </citation>
    <scope>NUCLEOTIDE SEQUENCE [LARGE SCALE GENOMIC DNA]</scope>
    <source>
        <strain evidence="3">CGMCC 1.15959</strain>
    </source>
</reference>
<keyword evidence="1" id="KW-1133">Transmembrane helix</keyword>
<comment type="caution">
    <text evidence="2">The sequence shown here is derived from an EMBL/GenBank/DDBJ whole genome shotgun (WGS) entry which is preliminary data.</text>
</comment>
<evidence type="ECO:0000256" key="1">
    <source>
        <dbReference type="SAM" id="Phobius"/>
    </source>
</evidence>
<keyword evidence="1" id="KW-0812">Transmembrane</keyword>